<keyword evidence="3" id="KW-1185">Reference proteome</keyword>
<evidence type="ECO:0000256" key="1">
    <source>
        <dbReference type="SAM" id="MobiDB-lite"/>
    </source>
</evidence>
<evidence type="ECO:0000313" key="2">
    <source>
        <dbReference type="EMBL" id="KAG7453915.1"/>
    </source>
</evidence>
<feature type="compositionally biased region" description="Polar residues" evidence="1">
    <location>
        <begin position="33"/>
        <end position="45"/>
    </location>
</feature>
<comment type="caution">
    <text evidence="2">The sequence shown here is derived from an EMBL/GenBank/DDBJ whole genome shotgun (WGS) entry which is preliminary data.</text>
</comment>
<feature type="region of interest" description="Disordered" evidence="1">
    <location>
        <begin position="1"/>
        <end position="79"/>
    </location>
</feature>
<proteinExistence type="predicted"/>
<dbReference type="AlphaFoldDB" id="A0AAV6PA53"/>
<evidence type="ECO:0000313" key="3">
    <source>
        <dbReference type="Proteomes" id="UP000693946"/>
    </source>
</evidence>
<name>A0AAV6PA53_SOLSE</name>
<feature type="compositionally biased region" description="Low complexity" evidence="1">
    <location>
        <begin position="53"/>
        <end position="68"/>
    </location>
</feature>
<dbReference type="Proteomes" id="UP000693946">
    <property type="component" value="Unassembled WGS sequence"/>
</dbReference>
<accession>A0AAV6PA53</accession>
<dbReference type="EMBL" id="JAGKHQ010001713">
    <property type="protein sequence ID" value="KAG7453915.1"/>
    <property type="molecule type" value="Genomic_DNA"/>
</dbReference>
<organism evidence="2 3">
    <name type="scientific">Solea senegalensis</name>
    <name type="common">Senegalese sole</name>
    <dbReference type="NCBI Taxonomy" id="28829"/>
    <lineage>
        <taxon>Eukaryota</taxon>
        <taxon>Metazoa</taxon>
        <taxon>Chordata</taxon>
        <taxon>Craniata</taxon>
        <taxon>Vertebrata</taxon>
        <taxon>Euteleostomi</taxon>
        <taxon>Actinopterygii</taxon>
        <taxon>Neopterygii</taxon>
        <taxon>Teleostei</taxon>
        <taxon>Neoteleostei</taxon>
        <taxon>Acanthomorphata</taxon>
        <taxon>Carangaria</taxon>
        <taxon>Pleuronectiformes</taxon>
        <taxon>Pleuronectoidei</taxon>
        <taxon>Soleidae</taxon>
        <taxon>Solea</taxon>
    </lineage>
</organism>
<protein>
    <submittedName>
        <fullName evidence="2">Uncharacterized protein</fullName>
    </submittedName>
</protein>
<feature type="non-terminal residue" evidence="2">
    <location>
        <position position="1"/>
    </location>
</feature>
<reference evidence="2 3" key="1">
    <citation type="journal article" date="2021" name="Sci. Rep.">
        <title>Chromosome anchoring in Senegalese sole (Solea senegalensis) reveals sex-associated markers and genome rearrangements in flatfish.</title>
        <authorList>
            <person name="Guerrero-Cozar I."/>
            <person name="Gomez-Garrido J."/>
            <person name="Berbel C."/>
            <person name="Martinez-Blanch J.F."/>
            <person name="Alioto T."/>
            <person name="Claros M.G."/>
            <person name="Gagnaire P.A."/>
            <person name="Manchado M."/>
        </authorList>
    </citation>
    <scope>NUCLEOTIDE SEQUENCE [LARGE SCALE GENOMIC DNA]</scope>
    <source>
        <strain evidence="2">Sse05_10M</strain>
    </source>
</reference>
<sequence length="79" mass="8298">TFTDPPGAGSSQRRSRGPVMCEPLQLRSKKNRQTSTDPRRVQQSGDRARERSAAASAAASASTAAPARPLVAPENIPGI</sequence>
<gene>
    <name evidence="2" type="ORF">JOB18_039771</name>
</gene>